<name>A0A1W1W6V2_SULTA</name>
<gene>
    <name evidence="1" type="ORF">SAMN00768000_0241</name>
</gene>
<accession>A0A1W1W6V2</accession>
<keyword evidence="2" id="KW-1185">Reference proteome</keyword>
<protein>
    <submittedName>
        <fullName evidence="1">Uncharacterized protein</fullName>
    </submittedName>
</protein>
<evidence type="ECO:0000313" key="2">
    <source>
        <dbReference type="Proteomes" id="UP000192660"/>
    </source>
</evidence>
<sequence>MPTRLHLFPITQNALNHLMLNPVTQAEIIQRIQHYAPSSQGDWDHATYFALGTQAKVTAYVQSIPLLNLASGSAYTRIVNADDWTIRQALAICGVPEPSGNLRAIVINDQDQQSVVLDQRMNTPPHNVSSDLSEATNPLSCVNNCLNALGIPSWLIGVAGAVCAVVCAATDLIACPECLYGVLGGYAGELSFCLGACGL</sequence>
<reference evidence="2" key="1">
    <citation type="submission" date="2017-04" db="EMBL/GenBank/DDBJ databases">
        <authorList>
            <person name="Varghese N."/>
            <person name="Submissions S."/>
        </authorList>
    </citation>
    <scope>NUCLEOTIDE SEQUENCE [LARGE SCALE GENOMIC DNA]</scope>
    <source>
        <strain evidence="2">DSM 9293</strain>
    </source>
</reference>
<dbReference type="RefSeq" id="WP_084660760.1">
    <property type="nucleotide sequence ID" value="NZ_FWWY01000001.1"/>
</dbReference>
<dbReference type="AlphaFoldDB" id="A0A1W1W6V2"/>
<proteinExistence type="predicted"/>
<organism evidence="1 2">
    <name type="scientific">Sulfobacillus thermosulfidooxidans (strain DSM 9293 / VKM B-1269 / AT-1)</name>
    <dbReference type="NCBI Taxonomy" id="929705"/>
    <lineage>
        <taxon>Bacteria</taxon>
        <taxon>Bacillati</taxon>
        <taxon>Bacillota</taxon>
        <taxon>Clostridia</taxon>
        <taxon>Eubacteriales</taxon>
        <taxon>Clostridiales Family XVII. Incertae Sedis</taxon>
        <taxon>Sulfobacillus</taxon>
    </lineage>
</organism>
<dbReference type="Proteomes" id="UP000192660">
    <property type="component" value="Unassembled WGS sequence"/>
</dbReference>
<dbReference type="EMBL" id="FWWY01000001">
    <property type="protein sequence ID" value="SMC02031.1"/>
    <property type="molecule type" value="Genomic_DNA"/>
</dbReference>
<evidence type="ECO:0000313" key="1">
    <source>
        <dbReference type="EMBL" id="SMC02031.1"/>
    </source>
</evidence>